<gene>
    <name evidence="2" type="ORF">G7Y89_g4561</name>
</gene>
<accession>A0A8H4W6K3</accession>
<name>A0A8H4W6K3_9HELO</name>
<sequence length="311" mass="34535">MKRLLLAPGSIREPHWHANCNELTYCIHGKLLVSILDTGSKFSTFTLEAGQMFHVETGSLHHIENIGKEESELIIAFRHEQPKDFSLYGSFGAMSDAVLGNTYGQKSSDFAKLKRSTQPKYIVKRDGLPSILDTAGLPDSHKFDVEALAGPIALPFGSAKTARDQFWPALKNISMYSLRIAEDGMREPHWHPGTAEMGYVNKGRARMSVMDPDGSIDTYTLKPGDCYFIPIAYPHQIEVVAEEEIHFLIFFDQPFPADVGYRASATALSNSVLASTFGVKAEDMPVFPFTAQDPLIVKKVNPTDPVKWSKL</sequence>
<evidence type="ECO:0000259" key="1">
    <source>
        <dbReference type="SMART" id="SM00835"/>
    </source>
</evidence>
<dbReference type="EMBL" id="JAAMPI010000250">
    <property type="protein sequence ID" value="KAF4633555.1"/>
    <property type="molecule type" value="Genomic_DNA"/>
</dbReference>
<dbReference type="Pfam" id="PF00190">
    <property type="entry name" value="Cupin_1"/>
    <property type="match status" value="2"/>
</dbReference>
<comment type="caution">
    <text evidence="2">The sequence shown here is derived from an EMBL/GenBank/DDBJ whole genome shotgun (WGS) entry which is preliminary data.</text>
</comment>
<keyword evidence="3" id="KW-1185">Reference proteome</keyword>
<proteinExistence type="predicted"/>
<protein>
    <recommendedName>
        <fullName evidence="1">Cupin type-1 domain-containing protein</fullName>
    </recommendedName>
</protein>
<dbReference type="OrthoDB" id="10263073at2759"/>
<feature type="domain" description="Cupin type-1" evidence="1">
    <location>
        <begin position="143"/>
        <end position="285"/>
    </location>
</feature>
<dbReference type="Proteomes" id="UP000566819">
    <property type="component" value="Unassembled WGS sequence"/>
</dbReference>
<organism evidence="2 3">
    <name type="scientific">Cudoniella acicularis</name>
    <dbReference type="NCBI Taxonomy" id="354080"/>
    <lineage>
        <taxon>Eukaryota</taxon>
        <taxon>Fungi</taxon>
        <taxon>Dikarya</taxon>
        <taxon>Ascomycota</taxon>
        <taxon>Pezizomycotina</taxon>
        <taxon>Leotiomycetes</taxon>
        <taxon>Helotiales</taxon>
        <taxon>Tricladiaceae</taxon>
        <taxon>Cudoniella</taxon>
    </lineage>
</organism>
<dbReference type="AlphaFoldDB" id="A0A8H4W6K3"/>
<evidence type="ECO:0000313" key="3">
    <source>
        <dbReference type="Proteomes" id="UP000566819"/>
    </source>
</evidence>
<dbReference type="InterPro" id="IPR006045">
    <property type="entry name" value="Cupin_1"/>
</dbReference>
<dbReference type="CDD" id="cd20306">
    <property type="entry name" value="cupin_OxDC-like"/>
    <property type="match status" value="2"/>
</dbReference>
<dbReference type="InterPro" id="IPR014710">
    <property type="entry name" value="RmlC-like_jellyroll"/>
</dbReference>
<dbReference type="SUPFAM" id="SSF51182">
    <property type="entry name" value="RmlC-like cupins"/>
    <property type="match status" value="2"/>
</dbReference>
<dbReference type="InterPro" id="IPR011051">
    <property type="entry name" value="RmlC_Cupin_sf"/>
</dbReference>
<evidence type="ECO:0000313" key="2">
    <source>
        <dbReference type="EMBL" id="KAF4633555.1"/>
    </source>
</evidence>
<feature type="domain" description="Cupin type-1" evidence="1">
    <location>
        <begin position="2"/>
        <end position="111"/>
    </location>
</feature>
<reference evidence="2 3" key="1">
    <citation type="submission" date="2020-03" db="EMBL/GenBank/DDBJ databases">
        <title>Draft Genome Sequence of Cudoniella acicularis.</title>
        <authorList>
            <person name="Buettner E."/>
            <person name="Kellner H."/>
        </authorList>
    </citation>
    <scope>NUCLEOTIDE SEQUENCE [LARGE SCALE GENOMIC DNA]</scope>
    <source>
        <strain evidence="2 3">DSM 108380</strain>
    </source>
</reference>
<dbReference type="SMART" id="SM00835">
    <property type="entry name" value="Cupin_1"/>
    <property type="match status" value="2"/>
</dbReference>
<dbReference type="PANTHER" id="PTHR31238">
    <property type="entry name" value="GERMIN-LIKE PROTEIN SUBFAMILY 3 MEMBER 3"/>
    <property type="match status" value="1"/>
</dbReference>
<dbReference type="Gene3D" id="2.60.120.10">
    <property type="entry name" value="Jelly Rolls"/>
    <property type="match status" value="2"/>
</dbReference>